<dbReference type="Pfam" id="PF20684">
    <property type="entry name" value="Fung_rhodopsin"/>
    <property type="match status" value="1"/>
</dbReference>
<evidence type="ECO:0000256" key="13">
    <source>
        <dbReference type="ARBA" id="ARBA00038359"/>
    </source>
</evidence>
<evidence type="ECO:0000256" key="3">
    <source>
        <dbReference type="ARBA" id="ARBA00004613"/>
    </source>
</evidence>
<dbReference type="OrthoDB" id="2496787at2759"/>
<dbReference type="SMART" id="SM00747">
    <property type="entry name" value="CFEM"/>
    <property type="match status" value="1"/>
</dbReference>
<name>A0A9P9ENT7_9HYPO</name>
<feature type="transmembrane region" description="Helical" evidence="16">
    <location>
        <begin position="297"/>
        <end position="317"/>
    </location>
</feature>
<keyword evidence="9 16" id="KW-1133">Transmembrane helix</keyword>
<feature type="transmembrane region" description="Helical" evidence="16">
    <location>
        <begin position="262"/>
        <end position="285"/>
    </location>
</feature>
<keyword evidence="12" id="KW-0449">Lipoprotein</keyword>
<protein>
    <recommendedName>
        <fullName evidence="18">CFEM domain-containing protein</fullName>
    </recommendedName>
</protein>
<comment type="caution">
    <text evidence="19">The sequence shown here is derived from an EMBL/GenBank/DDBJ whole genome shotgun (WGS) entry which is preliminary data.</text>
</comment>
<evidence type="ECO:0000256" key="6">
    <source>
        <dbReference type="ARBA" id="ARBA00022622"/>
    </source>
</evidence>
<dbReference type="PANTHER" id="PTHR33048">
    <property type="entry name" value="PTH11-LIKE INTEGRAL MEMBRANE PROTEIN (AFU_ORTHOLOGUE AFUA_5G11245)"/>
    <property type="match status" value="1"/>
</dbReference>
<proteinExistence type="inferred from homology"/>
<feature type="transmembrane region" description="Helical" evidence="16">
    <location>
        <begin position="178"/>
        <end position="204"/>
    </location>
</feature>
<dbReference type="AlphaFoldDB" id="A0A9P9ENT7"/>
<feature type="disulfide bond" evidence="14">
    <location>
        <begin position="41"/>
        <end position="72"/>
    </location>
</feature>
<gene>
    <name evidence="19" type="ORF">EDB81DRAFT_652308</name>
</gene>
<evidence type="ECO:0000256" key="1">
    <source>
        <dbReference type="ARBA" id="ARBA00004141"/>
    </source>
</evidence>
<evidence type="ECO:0000256" key="17">
    <source>
        <dbReference type="SAM" id="SignalP"/>
    </source>
</evidence>
<feature type="disulfide bond" evidence="14">
    <location>
        <begin position="60"/>
        <end position="93"/>
    </location>
</feature>
<feature type="disulfide bond" evidence="14">
    <location>
        <begin position="51"/>
        <end position="58"/>
    </location>
</feature>
<evidence type="ECO:0000256" key="9">
    <source>
        <dbReference type="ARBA" id="ARBA00022989"/>
    </source>
</evidence>
<comment type="subcellular location">
    <subcellularLocation>
        <location evidence="2">Membrane</location>
        <topology evidence="2">Lipid-anchor</topology>
        <topology evidence="2">GPI-anchor</topology>
    </subcellularLocation>
    <subcellularLocation>
        <location evidence="1">Membrane</location>
        <topology evidence="1">Multi-pass membrane protein</topology>
    </subcellularLocation>
    <subcellularLocation>
        <location evidence="3">Secreted</location>
    </subcellularLocation>
</comment>
<feature type="transmembrane region" description="Helical" evidence="16">
    <location>
        <begin position="216"/>
        <end position="237"/>
    </location>
</feature>
<comment type="similarity">
    <text evidence="4">Belongs to the RBT5 family.</text>
</comment>
<dbReference type="PROSITE" id="PS52012">
    <property type="entry name" value="CFEM"/>
    <property type="match status" value="1"/>
</dbReference>
<comment type="caution">
    <text evidence="14">Lacks conserved residue(s) required for the propagation of feature annotation.</text>
</comment>
<evidence type="ECO:0000256" key="2">
    <source>
        <dbReference type="ARBA" id="ARBA00004589"/>
    </source>
</evidence>
<evidence type="ECO:0000313" key="20">
    <source>
        <dbReference type="Proteomes" id="UP000738349"/>
    </source>
</evidence>
<keyword evidence="8 17" id="KW-0732">Signal</keyword>
<evidence type="ECO:0000256" key="16">
    <source>
        <dbReference type="SAM" id="Phobius"/>
    </source>
</evidence>
<comment type="similarity">
    <text evidence="13">Belongs to the SAT4 family.</text>
</comment>
<reference evidence="19" key="1">
    <citation type="journal article" date="2021" name="Nat. Commun.">
        <title>Genetic determinants of endophytism in the Arabidopsis root mycobiome.</title>
        <authorList>
            <person name="Mesny F."/>
            <person name="Miyauchi S."/>
            <person name="Thiergart T."/>
            <person name="Pickel B."/>
            <person name="Atanasova L."/>
            <person name="Karlsson M."/>
            <person name="Huettel B."/>
            <person name="Barry K.W."/>
            <person name="Haridas S."/>
            <person name="Chen C."/>
            <person name="Bauer D."/>
            <person name="Andreopoulos W."/>
            <person name="Pangilinan J."/>
            <person name="LaButti K."/>
            <person name="Riley R."/>
            <person name="Lipzen A."/>
            <person name="Clum A."/>
            <person name="Drula E."/>
            <person name="Henrissat B."/>
            <person name="Kohler A."/>
            <person name="Grigoriev I.V."/>
            <person name="Martin F.M."/>
            <person name="Hacquard S."/>
        </authorList>
    </citation>
    <scope>NUCLEOTIDE SEQUENCE</scope>
    <source>
        <strain evidence="19">MPI-CAGE-AT-0147</strain>
    </source>
</reference>
<dbReference type="EMBL" id="JAGMUV010000009">
    <property type="protein sequence ID" value="KAH7143617.1"/>
    <property type="molecule type" value="Genomic_DNA"/>
</dbReference>
<keyword evidence="11 14" id="KW-1015">Disulfide bond</keyword>
<feature type="transmembrane region" description="Helical" evidence="16">
    <location>
        <begin position="137"/>
        <end position="158"/>
    </location>
</feature>
<dbReference type="InterPro" id="IPR049326">
    <property type="entry name" value="Rhodopsin_dom_fungi"/>
</dbReference>
<dbReference type="InterPro" id="IPR008427">
    <property type="entry name" value="Extracellular_membr_CFEM_dom"/>
</dbReference>
<feature type="disulfide bond" evidence="14">
    <location>
        <begin position="37"/>
        <end position="77"/>
    </location>
</feature>
<evidence type="ECO:0000256" key="8">
    <source>
        <dbReference type="ARBA" id="ARBA00022729"/>
    </source>
</evidence>
<keyword evidence="7 16" id="KW-0812">Transmembrane</keyword>
<dbReference type="InterPro" id="IPR052337">
    <property type="entry name" value="SAT4-like"/>
</dbReference>
<sequence>MRHPQAPWAVFVVACLAIPGALAKASSTSALDTLPDCALECLKTSIGNSICSATNTTCICSNEPLQGNLTACVTASCTVKESLTTKNGTMTLCEAPVRHHSTNYALTSAILSIVSGLFVIQRFAFKLYARLDFGPDDWVTMLCALVGISTTCLAIYGLSPNGVGRDIWTLEFAKIYDFGKFFMIMEAIYFAEVTLLKLAMLFFYLRIFPSPLIRQILWGTIIFDSIFGFIFVFIAAFQCKPISLFWQLWDGTHQGRCLDSNAIAWSNAAISIVLDIWMLAIPIVQVHSLHLSLKKKIAVLAMFCVGTFITVISILRLHSLVKFGAQSKNPTWEFHSAALWSTIEINVGIICNCLPSFRQFLLRLFPGLQSTSDQHNASYDGTPSRSKNRTRQFETIGTSNNRTHFSPNGLHEAHSKDSVLGPDNDEIQLVRIRDHDTKSARSGVSMQSTL</sequence>
<organism evidence="19 20">
    <name type="scientific">Dactylonectria macrodidyma</name>
    <dbReference type="NCBI Taxonomy" id="307937"/>
    <lineage>
        <taxon>Eukaryota</taxon>
        <taxon>Fungi</taxon>
        <taxon>Dikarya</taxon>
        <taxon>Ascomycota</taxon>
        <taxon>Pezizomycotina</taxon>
        <taxon>Sordariomycetes</taxon>
        <taxon>Hypocreomycetidae</taxon>
        <taxon>Hypocreales</taxon>
        <taxon>Nectriaceae</taxon>
        <taxon>Dactylonectria</taxon>
    </lineage>
</organism>
<dbReference type="PROSITE" id="PS51257">
    <property type="entry name" value="PROKAR_LIPOPROTEIN"/>
    <property type="match status" value="1"/>
</dbReference>
<dbReference type="GO" id="GO:0005576">
    <property type="term" value="C:extracellular region"/>
    <property type="evidence" value="ECO:0007669"/>
    <property type="project" value="UniProtKB-SubCell"/>
</dbReference>
<feature type="compositionally biased region" description="Polar residues" evidence="15">
    <location>
        <begin position="372"/>
        <end position="385"/>
    </location>
</feature>
<feature type="compositionally biased region" description="Polar residues" evidence="15">
    <location>
        <begin position="393"/>
        <end position="406"/>
    </location>
</feature>
<feature type="signal peptide" evidence="17">
    <location>
        <begin position="1"/>
        <end position="23"/>
    </location>
</feature>
<keyword evidence="6" id="KW-0325">Glycoprotein</keyword>
<feature type="transmembrane region" description="Helical" evidence="16">
    <location>
        <begin position="104"/>
        <end position="125"/>
    </location>
</feature>
<evidence type="ECO:0000256" key="11">
    <source>
        <dbReference type="ARBA" id="ARBA00023157"/>
    </source>
</evidence>
<dbReference type="PANTHER" id="PTHR33048:SF143">
    <property type="entry name" value="EXTRACELLULAR MEMBRANE PROTEIN CFEM DOMAIN-CONTAINING PROTEIN-RELATED"/>
    <property type="match status" value="1"/>
</dbReference>
<accession>A0A9P9ENT7</accession>
<feature type="region of interest" description="Disordered" evidence="15">
    <location>
        <begin position="372"/>
        <end position="422"/>
    </location>
</feature>
<evidence type="ECO:0000256" key="15">
    <source>
        <dbReference type="SAM" id="MobiDB-lite"/>
    </source>
</evidence>
<keyword evidence="10 16" id="KW-0472">Membrane</keyword>
<evidence type="ECO:0000259" key="18">
    <source>
        <dbReference type="PROSITE" id="PS52012"/>
    </source>
</evidence>
<evidence type="ECO:0000256" key="12">
    <source>
        <dbReference type="ARBA" id="ARBA00023288"/>
    </source>
</evidence>
<dbReference type="Pfam" id="PF05730">
    <property type="entry name" value="CFEM"/>
    <property type="match status" value="1"/>
</dbReference>
<keyword evidence="5" id="KW-0964">Secreted</keyword>
<evidence type="ECO:0000313" key="19">
    <source>
        <dbReference type="EMBL" id="KAH7143617.1"/>
    </source>
</evidence>
<dbReference type="Proteomes" id="UP000738349">
    <property type="component" value="Unassembled WGS sequence"/>
</dbReference>
<evidence type="ECO:0000256" key="14">
    <source>
        <dbReference type="PROSITE-ProRule" id="PRU01356"/>
    </source>
</evidence>
<keyword evidence="6" id="KW-0336">GPI-anchor</keyword>
<feature type="chain" id="PRO_5040477053" description="CFEM domain-containing protein" evidence="17">
    <location>
        <begin position="24"/>
        <end position="450"/>
    </location>
</feature>
<evidence type="ECO:0000256" key="7">
    <source>
        <dbReference type="ARBA" id="ARBA00022692"/>
    </source>
</evidence>
<evidence type="ECO:0000256" key="10">
    <source>
        <dbReference type="ARBA" id="ARBA00023136"/>
    </source>
</evidence>
<evidence type="ECO:0000256" key="5">
    <source>
        <dbReference type="ARBA" id="ARBA00022525"/>
    </source>
</evidence>
<evidence type="ECO:0000256" key="4">
    <source>
        <dbReference type="ARBA" id="ARBA00010031"/>
    </source>
</evidence>
<feature type="domain" description="CFEM" evidence="18">
    <location>
        <begin position="9"/>
        <end position="117"/>
    </location>
</feature>
<dbReference type="GO" id="GO:0098552">
    <property type="term" value="C:side of membrane"/>
    <property type="evidence" value="ECO:0007669"/>
    <property type="project" value="UniProtKB-KW"/>
</dbReference>
<keyword evidence="20" id="KW-1185">Reference proteome</keyword>